<evidence type="ECO:0000256" key="1">
    <source>
        <dbReference type="SAM" id="MobiDB-lite"/>
    </source>
</evidence>
<comment type="caution">
    <text evidence="3">The sequence shown here is derived from an EMBL/GenBank/DDBJ whole genome shotgun (WGS) entry which is preliminary data.</text>
</comment>
<dbReference type="EMBL" id="JARPXL010000021">
    <property type="protein sequence ID" value="MDT2545975.1"/>
    <property type="molecule type" value="Genomic_DNA"/>
</dbReference>
<dbReference type="RefSeq" id="WP_222227532.1">
    <property type="nucleotide sequence ID" value="NZ_CP081847.1"/>
</dbReference>
<sequence>MKTIQEKIEFYTFLYWVYWIFSLLVVLGVIGLGVMAYLTKFQEVVTVSQLFLLVLLMLFALYLRMNALHYQRLVIQLSHLPKRRPMPEGKRQNPNRPQPRRAEYEN</sequence>
<evidence type="ECO:0000313" key="3">
    <source>
        <dbReference type="EMBL" id="MDT2545975.1"/>
    </source>
</evidence>
<accession>A0AAW8TDR7</accession>
<keyword evidence="2" id="KW-0812">Transmembrane</keyword>
<keyword evidence="2" id="KW-0472">Membrane</keyword>
<dbReference type="AlphaFoldDB" id="A0AAW8TDR7"/>
<proteinExistence type="predicted"/>
<evidence type="ECO:0000313" key="4">
    <source>
        <dbReference type="Proteomes" id="UP001254770"/>
    </source>
</evidence>
<gene>
    <name evidence="3" type="ORF">P7D69_16620</name>
</gene>
<feature type="region of interest" description="Disordered" evidence="1">
    <location>
        <begin position="83"/>
        <end position="106"/>
    </location>
</feature>
<reference evidence="3" key="1">
    <citation type="submission" date="2023-03" db="EMBL/GenBank/DDBJ databases">
        <authorList>
            <person name="Shen W."/>
            <person name="Cai J."/>
        </authorList>
    </citation>
    <scope>NUCLEOTIDE SEQUENCE</scope>
    <source>
        <strain evidence="3">Y15</strain>
    </source>
</reference>
<keyword evidence="2" id="KW-1133">Transmembrane helix</keyword>
<feature type="transmembrane region" description="Helical" evidence="2">
    <location>
        <begin position="44"/>
        <end position="63"/>
    </location>
</feature>
<dbReference type="Proteomes" id="UP001254770">
    <property type="component" value="Unassembled WGS sequence"/>
</dbReference>
<evidence type="ECO:0000256" key="2">
    <source>
        <dbReference type="SAM" id="Phobius"/>
    </source>
</evidence>
<organism evidence="3 4">
    <name type="scientific">Enterococcus raffinosus</name>
    <dbReference type="NCBI Taxonomy" id="71452"/>
    <lineage>
        <taxon>Bacteria</taxon>
        <taxon>Bacillati</taxon>
        <taxon>Bacillota</taxon>
        <taxon>Bacilli</taxon>
        <taxon>Lactobacillales</taxon>
        <taxon>Enterococcaceae</taxon>
        <taxon>Enterococcus</taxon>
    </lineage>
</organism>
<feature type="transmembrane region" description="Helical" evidence="2">
    <location>
        <begin position="12"/>
        <end position="38"/>
    </location>
</feature>
<protein>
    <submittedName>
        <fullName evidence="3">Uncharacterized protein</fullName>
    </submittedName>
</protein>
<name>A0AAW8TDR7_9ENTE</name>